<name>A0A5P6PI23_9BRAD</name>
<dbReference type="Pfam" id="PF13683">
    <property type="entry name" value="rve_3"/>
    <property type="match status" value="1"/>
</dbReference>
<dbReference type="Gene3D" id="3.30.420.10">
    <property type="entry name" value="Ribonuclease H-like superfamily/Ribonuclease H"/>
    <property type="match status" value="1"/>
</dbReference>
<dbReference type="SUPFAM" id="SSF53098">
    <property type="entry name" value="Ribonuclease H-like"/>
    <property type="match status" value="1"/>
</dbReference>
<dbReference type="GO" id="GO:0004803">
    <property type="term" value="F:transposase activity"/>
    <property type="evidence" value="ECO:0007669"/>
    <property type="project" value="InterPro"/>
</dbReference>
<dbReference type="PANTHER" id="PTHR47515:SF1">
    <property type="entry name" value="BLR2054 PROTEIN"/>
    <property type="match status" value="1"/>
</dbReference>
<dbReference type="InterPro" id="IPR012337">
    <property type="entry name" value="RNaseH-like_sf"/>
</dbReference>
<reference evidence="4" key="1">
    <citation type="submission" date="2019-10" db="EMBL/GenBank/DDBJ databases">
        <title>Complete Genome Sequence of Bradyrhizobium betae type strain PL7HG1T.</title>
        <authorList>
            <person name="Bromfield E.S.P."/>
            <person name="Cloutier S."/>
        </authorList>
    </citation>
    <scope>NUCLEOTIDE SEQUENCE [LARGE SCALE GENOMIC DNA]</scope>
    <source>
        <strain evidence="4">PL7HG1</strain>
        <plasmid evidence="4">pbbpl7hg1</plasmid>
    </source>
</reference>
<dbReference type="InterPro" id="IPR002514">
    <property type="entry name" value="Transposase_8"/>
</dbReference>
<dbReference type="PROSITE" id="PS50994">
    <property type="entry name" value="INTEGRASE"/>
    <property type="match status" value="1"/>
</dbReference>
<dbReference type="PANTHER" id="PTHR47515">
    <property type="entry name" value="LOW CALCIUM RESPONSE LOCUS PROTEIN T"/>
    <property type="match status" value="1"/>
</dbReference>
<feature type="domain" description="Integrase catalytic" evidence="2">
    <location>
        <begin position="207"/>
        <end position="367"/>
    </location>
</feature>
<feature type="coiled-coil region" evidence="1">
    <location>
        <begin position="53"/>
        <end position="80"/>
    </location>
</feature>
<dbReference type="EMBL" id="CP044544">
    <property type="protein sequence ID" value="QFI77584.1"/>
    <property type="molecule type" value="Genomic_DNA"/>
</dbReference>
<dbReference type="NCBIfam" id="NF033516">
    <property type="entry name" value="transpos_IS3"/>
    <property type="match status" value="1"/>
</dbReference>
<dbReference type="KEGG" id="bbet:F8237_35370"/>
<dbReference type="SUPFAM" id="SSF46689">
    <property type="entry name" value="Homeodomain-like"/>
    <property type="match status" value="1"/>
</dbReference>
<evidence type="ECO:0000313" key="3">
    <source>
        <dbReference type="EMBL" id="QFI77584.1"/>
    </source>
</evidence>
<proteinExistence type="predicted"/>
<dbReference type="AlphaFoldDB" id="A0A5P6PI23"/>
<gene>
    <name evidence="3" type="ORF">F8237_35370</name>
</gene>
<evidence type="ECO:0000313" key="4">
    <source>
        <dbReference type="Proteomes" id="UP000325641"/>
    </source>
</evidence>
<dbReference type="InterPro" id="IPR036397">
    <property type="entry name" value="RNaseH_sf"/>
</dbReference>
<dbReference type="InterPro" id="IPR001584">
    <property type="entry name" value="Integrase_cat-core"/>
</dbReference>
<dbReference type="Pfam" id="PF13276">
    <property type="entry name" value="HTH_21"/>
    <property type="match status" value="1"/>
</dbReference>
<dbReference type="GO" id="GO:0006313">
    <property type="term" value="P:DNA transposition"/>
    <property type="evidence" value="ECO:0007669"/>
    <property type="project" value="InterPro"/>
</dbReference>
<dbReference type="Proteomes" id="UP000325641">
    <property type="component" value="Plasmid pBbPL7HG1"/>
</dbReference>
<evidence type="ECO:0000256" key="1">
    <source>
        <dbReference type="SAM" id="Coils"/>
    </source>
</evidence>
<dbReference type="GO" id="GO:0015074">
    <property type="term" value="P:DNA integration"/>
    <property type="evidence" value="ECO:0007669"/>
    <property type="project" value="InterPro"/>
</dbReference>
<dbReference type="RefSeq" id="WP_100554962.1">
    <property type="nucleotide sequence ID" value="NZ_CP044544.1"/>
</dbReference>
<keyword evidence="3" id="KW-0614">Plasmid</keyword>
<sequence length="380" mass="43696">MARKRHTAEEIVAKLRQVDVLMAQGRQVADAVRAIGVTEVTYYRWRNEYGGLKGDQVKRLKELETENNRLRRAVSDLTLDKLILAEAAKGKLLSPSRRRACVDHVTAELDISERRACQVLGQHRSTQRKIPTTPDDEATLTADIIELARQYGRYGYRRITALLRRAGWTVNKKRVERIWRREGLKVPAKQPKRGRLWLNDGSCIRLRPERPNHVWSYDFVADRTHDGKAFRMLCVIDEFSRESLAIRVARRLRATDVIEALCELFVSRGIPTHIRSDNGPEFVAEALRDWIAAVGAKTAYIEPGSPWENGYCESFNGKLRDELLNGEIFYTLKEAQIVIENWRHHYNTVRPHSSLGYRPPAPEALVWPAPKEVVKMQSLN</sequence>
<accession>A0A5P6PI23</accession>
<geneLocation type="plasmid" evidence="4">
    <name>pbbpl7hg1</name>
</geneLocation>
<dbReference type="OrthoDB" id="9809060at2"/>
<evidence type="ECO:0000259" key="2">
    <source>
        <dbReference type="PROSITE" id="PS50994"/>
    </source>
</evidence>
<dbReference type="GO" id="GO:0003677">
    <property type="term" value="F:DNA binding"/>
    <property type="evidence" value="ECO:0007669"/>
    <property type="project" value="InterPro"/>
</dbReference>
<dbReference type="Pfam" id="PF01527">
    <property type="entry name" value="HTH_Tnp_1"/>
    <property type="match status" value="1"/>
</dbReference>
<dbReference type="InterPro" id="IPR009057">
    <property type="entry name" value="Homeodomain-like_sf"/>
</dbReference>
<protein>
    <submittedName>
        <fullName evidence="3">IS3 family transposase</fullName>
    </submittedName>
</protein>
<organism evidence="3 4">
    <name type="scientific">Bradyrhizobium betae</name>
    <dbReference type="NCBI Taxonomy" id="244734"/>
    <lineage>
        <taxon>Bacteria</taxon>
        <taxon>Pseudomonadati</taxon>
        <taxon>Pseudomonadota</taxon>
        <taxon>Alphaproteobacteria</taxon>
        <taxon>Hyphomicrobiales</taxon>
        <taxon>Nitrobacteraceae</taxon>
        <taxon>Bradyrhizobium</taxon>
    </lineage>
</organism>
<dbReference type="InterPro" id="IPR048020">
    <property type="entry name" value="Transpos_IS3"/>
</dbReference>
<keyword evidence="1" id="KW-0175">Coiled coil</keyword>
<dbReference type="InterPro" id="IPR025948">
    <property type="entry name" value="HTH-like_dom"/>
</dbReference>